<evidence type="ECO:0000313" key="3">
    <source>
        <dbReference type="EMBL" id="CAB4178627.1"/>
    </source>
</evidence>
<protein>
    <submittedName>
        <fullName evidence="2">Uncharacterized protein</fullName>
    </submittedName>
</protein>
<dbReference type="EMBL" id="LR796779">
    <property type="protein sequence ID" value="CAB4166814.1"/>
    <property type="molecule type" value="Genomic_DNA"/>
</dbReference>
<sequence length="112" mass="13083">MNANELADELENKPLAYGNDIQEWLSEAATMLRQQQAEIEALKQIIDANNLSQNIGQFVKPAKTLTDEEIMNIFNNWINNKQEHNLPANNQNYFYQEMREFARAILRKAQEK</sequence>
<evidence type="ECO:0000313" key="4">
    <source>
        <dbReference type="EMBL" id="CAB4219455.1"/>
    </source>
</evidence>
<evidence type="ECO:0000313" key="2">
    <source>
        <dbReference type="EMBL" id="CAB4173109.1"/>
    </source>
</evidence>
<dbReference type="EMBL" id="LR797482">
    <property type="protein sequence ID" value="CAB4219455.1"/>
    <property type="molecule type" value="Genomic_DNA"/>
</dbReference>
<evidence type="ECO:0000313" key="1">
    <source>
        <dbReference type="EMBL" id="CAB4166814.1"/>
    </source>
</evidence>
<gene>
    <name evidence="3" type="ORF">UFOVP1019_28</name>
    <name evidence="4" type="ORF">UFOVP1618_2</name>
    <name evidence="1" type="ORF">UFOVP846_58</name>
    <name evidence="2" type="ORF">UFOVP940_30</name>
</gene>
<organism evidence="2">
    <name type="scientific">uncultured Caudovirales phage</name>
    <dbReference type="NCBI Taxonomy" id="2100421"/>
    <lineage>
        <taxon>Viruses</taxon>
        <taxon>Duplodnaviria</taxon>
        <taxon>Heunggongvirae</taxon>
        <taxon>Uroviricota</taxon>
        <taxon>Caudoviricetes</taxon>
        <taxon>Peduoviridae</taxon>
        <taxon>Maltschvirus</taxon>
        <taxon>Maltschvirus maltsch</taxon>
    </lineage>
</organism>
<dbReference type="EMBL" id="LR796969">
    <property type="protein sequence ID" value="CAB4178627.1"/>
    <property type="molecule type" value="Genomic_DNA"/>
</dbReference>
<proteinExistence type="predicted"/>
<dbReference type="EMBL" id="LR796891">
    <property type="protein sequence ID" value="CAB4173109.1"/>
    <property type="molecule type" value="Genomic_DNA"/>
</dbReference>
<reference evidence="2" key="1">
    <citation type="submission" date="2020-05" db="EMBL/GenBank/DDBJ databases">
        <authorList>
            <person name="Chiriac C."/>
            <person name="Salcher M."/>
            <person name="Ghai R."/>
            <person name="Kavagutti S V."/>
        </authorList>
    </citation>
    <scope>NUCLEOTIDE SEQUENCE</scope>
</reference>
<accession>A0A6J5PMM9</accession>
<name>A0A6J5PMM9_9CAUD</name>